<evidence type="ECO:0000313" key="2">
    <source>
        <dbReference type="Proteomes" id="UP001320706"/>
    </source>
</evidence>
<sequence length="2653" mass="287933">MSEGSTPAAVPATFLPPGASFQGVEDPRYPTPNLYDMVLQLSAEPGLEAWWACVAKIMRDAFHADRVTLALPADANDIENVPWGQKATFNITGNTDSVDDPSSSSEQRSNFPRFDFPSQADRIEEMRAAAIQAGAARPRLQARHSYAGHSMGPRGGLSELPNRAESSLRPSMPLRTASHAPHLLGNQGPASPLPNYIPHINIRHSSVSDPAFSSVGGEIPTPPMLAVFPVLKALDHEIDGLIDTGGVNRVLERGKLVTLTRDYTSNSSNNSSRTEQNKIPSEASTPQQTPFSRPALTPGGLGNYRNIFTAMEAGDQRRGSAYEEYEQFPPSPWAQSPAPSPAIQADEETNPFFASAETSVEESFNPSAPSPDYSQYETVEALGVDAANTIIHLPLVHPLLSLPMESGRPDSPSTQVGGDGSSASSRRAPIGILSLLSPAVPYPQNLAQCLKLLGPHLATSYYMAHQYTAAHSQAQGLRHRRSASGHNVGFAPLSIEPTNLDDIMSADLEFAGSMTGSITGSMTSPSEYSGKSRHSPTGSLVGTPGWDPGSYGLGTGRSMTGTPANFSGAEAIDSYFDAKKRRSAGGAEGSKAQHATPGKSGRRSPATENRRSSKQAAPSPGIDVPTPKSERKPEKSPLRPIAGREQSPPRHLDIGSPRRPAFRSTSSQTLHAQESAERKHSYLHSYGADFSASFQGLPAASAPRTPGLGQVRQPSVSETADMPPPSERLLRTIIDSLPVQIFTATPGTGALTWVNSKFLVYRGQDSRQVLKDPWQAIHPEDRHTYMDMWNRSLRTGQQLQQKIRLQRFDGAYRWFYVRAAPLKDKRQSIVHWIGTNMDIHEQHLAEISSAKQQETAASEAKYRALANSSPQVVFTVNKTKGVTFCNSQWLTYSGQTEAQALGLGFMEHVHPDDIVKCRLPNFEEGTSNATNVPTSMPPEPKRTPSTSASSSSGSSDTERGPTSPIHSSPTTQLPQAKLSQLASTGILKVSRDSDGRASYSTEVRLRSKEGEYRWHLVRVLLAETALQTEGEEETWYGTCTDINDHKALERDLKETMDEKSRFLSNMSHEIRTPLNGITGMVNFLIDSSLTPEQMEHVNIIRASTEGLRGLINDILDLSKAEAGMIQLNMDWLHVRSLIEEVNDLTSAMAIDKGLELNYLVAGDVPPQIKGDRFRIRQILLNVIGNAIKFTQSGEVFVRCQVAQDEAHELDALETFIQFEIIDTGRGFTDKEAQYLFKRFSQIDGSSTRQHGGTGLGLVISRQLAQLHGGDMFAKGVPGKGATFTFYIKTRLPSEEDKPPLPPSTPGVGSLPLMSPNEAPTPMPMASLSSMAKTLSPRMEYTSSLTSSPQLSSPGTGKGSPTVSSAGSDPSFMTKGTSVRSERSSASSFVPDPSIVTKSPMELAIPEDKDKAQIGISAGPNPSMQTGGTIGPSAVVRMLSPGGTLSPPMYSILVVCPLKHSREATVHHMDMTLPKNIPHQITARDNLLDCQRLIGGEDPVIFSHVVVVLQDVSEVIAFMDQLLTSPPHSQAQLIVITDLAQRRKIMEQAPDHDYDALSKDRRLRFIFKPLKPSKFAVIFDPQKEREMSTDRNQDSAQQVAVSQKQVYEEMTRRLGNKDKRVLLVEDNRVNQMVLLKFLSKVAVEVEVVMDGVQCTDKIYSKPHGYYSIILCDLHMPNKDGYQTCREIRKWEKKNSYPYLPIIALSANVLGDVYSKCVEAGFNSYVTKPVDFKELSNGIYENGQGRRNKHEVALSGFLKYDGGWCPSLFKASIAWVLGIDLPDTYTLPQERRRLEEQYSSGLRKLARRPPPGSETELGVFSVPWSTLTNALEAIADSHHLLSQKINIDVERPLREFATKNREMQAMATIQGNLQSMANDIEKAQRQSEKLKDKGNKAATGKVANASSDLENAQSQWESQAPYVFEQLQALDETRLNHLRDVLTQFQTHEVDQVERNRVAAEQCLNVLLNVETADEIKTFALRTTSGRPRAERQRSRQSSVPTPSTPSARAAPPSPAIPTPQSDDRASERSASVSETPASASTSRVKGLKRLGTVLGRRRESKQMLPSNDVSEHRKSRFGLSSMSNRHGKSRELAPTLEAPESPQERPRSPLRTMSSISSHPTDDFSPPPGPPPQQREQPTVNGTSSAAQNQLPPISIPNGSHQNDLTDLQGAFQPSQPEPQEVPIRETPRDAEGYSMPPPSTDPISQAQQEAAEADASTGQFKVAIKDAPAAQDAGDADALAAVANSLKMQAPPPTTRRTGTVRGRRDGRNSMYGPSFENPTPPLAEKLETPREVPESPQPIVTQPPPAAVFPPPVSPPAASPTFPSGGLPTSTFSPFPASSPTGQLPPRPVSRAIGDDHFASDAGSIRSGRSLSSSLSQANKHPDLHEPGLGSSVLETVTAKFEDGQLVRSLVIGEVALAYNPTDYNFSSGSETIRLENFHALEKVAPNPAFISAAPDKQGEYTVALGNIAKTAVAFKYQVSAAVSSAQAPLLIHPQWKMEPTQSSVIVAYSLNPAFAMHARDSITLSNVTLILHLEGAKATGCQSRPSGTFVREKNLVAWQLGDVTLTPGAAPTKLLARFLTDGQASKGHVEAKWEVVGDMARGFGSGLAVSVQAQKEGGGEADPFADEGLVATWREVQGVKKVASGTYTASG</sequence>
<evidence type="ECO:0000313" key="1">
    <source>
        <dbReference type="EMBL" id="KAK8206733.1"/>
    </source>
</evidence>
<organism evidence="1 2">
    <name type="scientific">Zalaria obscura</name>
    <dbReference type="NCBI Taxonomy" id="2024903"/>
    <lineage>
        <taxon>Eukaryota</taxon>
        <taxon>Fungi</taxon>
        <taxon>Dikarya</taxon>
        <taxon>Ascomycota</taxon>
        <taxon>Pezizomycotina</taxon>
        <taxon>Dothideomycetes</taxon>
        <taxon>Dothideomycetidae</taxon>
        <taxon>Dothideales</taxon>
        <taxon>Zalariaceae</taxon>
        <taxon>Zalaria</taxon>
    </lineage>
</organism>
<name>A0ACC3SDB2_9PEZI</name>
<dbReference type="Proteomes" id="UP001320706">
    <property type="component" value="Unassembled WGS sequence"/>
</dbReference>
<protein>
    <submittedName>
        <fullName evidence="1">Uncharacterized protein</fullName>
    </submittedName>
</protein>
<keyword evidence="2" id="KW-1185">Reference proteome</keyword>
<accession>A0ACC3SDB2</accession>
<comment type="caution">
    <text evidence="1">The sequence shown here is derived from an EMBL/GenBank/DDBJ whole genome shotgun (WGS) entry which is preliminary data.</text>
</comment>
<gene>
    <name evidence="1" type="ORF">M8818_004567</name>
</gene>
<proteinExistence type="predicted"/>
<reference evidence="1" key="1">
    <citation type="submission" date="2024-02" db="EMBL/GenBank/DDBJ databases">
        <title>Metagenome Assembled Genome of Zalaria obscura JY119.</title>
        <authorList>
            <person name="Vighnesh L."/>
            <person name="Jagadeeshwari U."/>
            <person name="Venkata Ramana C."/>
            <person name="Sasikala C."/>
        </authorList>
    </citation>
    <scope>NUCLEOTIDE SEQUENCE</scope>
    <source>
        <strain evidence="1">JY119</strain>
    </source>
</reference>
<dbReference type="EMBL" id="JAMKPW020000022">
    <property type="protein sequence ID" value="KAK8206733.1"/>
    <property type="molecule type" value="Genomic_DNA"/>
</dbReference>